<dbReference type="Proteomes" id="UP000886998">
    <property type="component" value="Unassembled WGS sequence"/>
</dbReference>
<reference evidence="2" key="1">
    <citation type="submission" date="2020-08" db="EMBL/GenBank/DDBJ databases">
        <title>Multicomponent nature underlies the extraordinary mechanical properties of spider dragline silk.</title>
        <authorList>
            <person name="Kono N."/>
            <person name="Nakamura H."/>
            <person name="Mori M."/>
            <person name="Yoshida Y."/>
            <person name="Ohtoshi R."/>
            <person name="Malay A.D."/>
            <person name="Moran D.A.P."/>
            <person name="Tomita M."/>
            <person name="Numata K."/>
            <person name="Arakawa K."/>
        </authorList>
    </citation>
    <scope>NUCLEOTIDE SEQUENCE</scope>
</reference>
<organism evidence="2 3">
    <name type="scientific">Trichonephila inaurata madagascariensis</name>
    <dbReference type="NCBI Taxonomy" id="2747483"/>
    <lineage>
        <taxon>Eukaryota</taxon>
        <taxon>Metazoa</taxon>
        <taxon>Ecdysozoa</taxon>
        <taxon>Arthropoda</taxon>
        <taxon>Chelicerata</taxon>
        <taxon>Arachnida</taxon>
        <taxon>Araneae</taxon>
        <taxon>Araneomorphae</taxon>
        <taxon>Entelegynae</taxon>
        <taxon>Araneoidea</taxon>
        <taxon>Nephilidae</taxon>
        <taxon>Trichonephila</taxon>
        <taxon>Trichonephila inaurata</taxon>
    </lineage>
</organism>
<feature type="compositionally biased region" description="Low complexity" evidence="1">
    <location>
        <begin position="38"/>
        <end position="49"/>
    </location>
</feature>
<evidence type="ECO:0000313" key="2">
    <source>
        <dbReference type="EMBL" id="GFY52854.1"/>
    </source>
</evidence>
<evidence type="ECO:0000313" key="3">
    <source>
        <dbReference type="Proteomes" id="UP000886998"/>
    </source>
</evidence>
<comment type="caution">
    <text evidence="2">The sequence shown here is derived from an EMBL/GenBank/DDBJ whole genome shotgun (WGS) entry which is preliminary data.</text>
</comment>
<accession>A0A8X6XGN3</accession>
<dbReference type="OrthoDB" id="6435154at2759"/>
<proteinExistence type="predicted"/>
<protein>
    <submittedName>
        <fullName evidence="2">SURP and G-patch domain-containing protein 1</fullName>
    </submittedName>
</protein>
<gene>
    <name evidence="2" type="primary">SUGP1</name>
    <name evidence="2" type="ORF">TNIN_141181</name>
</gene>
<name>A0A8X6XGN3_9ARAC</name>
<feature type="region of interest" description="Disordered" evidence="1">
    <location>
        <begin position="28"/>
        <end position="53"/>
    </location>
</feature>
<sequence>MDRLSEMSEQRRIIEEKKQEILRKIAEKKRKKEDVEGTTSNIVTSSNTSFPVKIPRLSTTNQFKNDGSFLDQFRKMQESNVAKPDIKSDSSSTKSGIVMKIQAPESKTLTPTPAQEKLADDEEKVQGLDDVDISLHRDTSATLHHDVTMYRDVKLL</sequence>
<evidence type="ECO:0000256" key="1">
    <source>
        <dbReference type="SAM" id="MobiDB-lite"/>
    </source>
</evidence>
<dbReference type="AlphaFoldDB" id="A0A8X6XGN3"/>
<keyword evidence="3" id="KW-1185">Reference proteome</keyword>
<dbReference type="EMBL" id="BMAV01008938">
    <property type="protein sequence ID" value="GFY52854.1"/>
    <property type="molecule type" value="Genomic_DNA"/>
</dbReference>
<feature type="region of interest" description="Disordered" evidence="1">
    <location>
        <begin position="100"/>
        <end position="124"/>
    </location>
</feature>